<sequence length="161" mass="17578">MAKRKNANRDLEGLSGVGEAFNHNLATLQMPEAVKEYLQEHTLLDAFAEVFPEGMESITKFVARDETDLAGTSSGALERRSPWIALPVGVVTFLVAFTVGLFTTSKSREDGHNAHRRALDGAGPAFDTELVKIVLGNLGEFSPEDLDHVPGPWTRDVDEDL</sequence>
<keyword evidence="1" id="KW-1133">Transmembrane helix</keyword>
<proteinExistence type="predicted"/>
<keyword evidence="1" id="KW-0472">Membrane</keyword>
<evidence type="ECO:0000313" key="2">
    <source>
        <dbReference type="EMBL" id="KAH6694996.1"/>
    </source>
</evidence>
<feature type="transmembrane region" description="Helical" evidence="1">
    <location>
        <begin position="83"/>
        <end position="102"/>
    </location>
</feature>
<organism evidence="2 3">
    <name type="scientific">Plectosphaerella plurivora</name>
    <dbReference type="NCBI Taxonomy" id="936078"/>
    <lineage>
        <taxon>Eukaryota</taxon>
        <taxon>Fungi</taxon>
        <taxon>Dikarya</taxon>
        <taxon>Ascomycota</taxon>
        <taxon>Pezizomycotina</taxon>
        <taxon>Sordariomycetes</taxon>
        <taxon>Hypocreomycetidae</taxon>
        <taxon>Glomerellales</taxon>
        <taxon>Plectosphaerellaceae</taxon>
        <taxon>Plectosphaerella</taxon>
    </lineage>
</organism>
<accession>A0A9P9AEE3</accession>
<evidence type="ECO:0000313" key="3">
    <source>
        <dbReference type="Proteomes" id="UP000770015"/>
    </source>
</evidence>
<dbReference type="AlphaFoldDB" id="A0A9P9AEE3"/>
<reference evidence="2" key="1">
    <citation type="journal article" date="2021" name="Nat. Commun.">
        <title>Genetic determinants of endophytism in the Arabidopsis root mycobiome.</title>
        <authorList>
            <person name="Mesny F."/>
            <person name="Miyauchi S."/>
            <person name="Thiergart T."/>
            <person name="Pickel B."/>
            <person name="Atanasova L."/>
            <person name="Karlsson M."/>
            <person name="Huettel B."/>
            <person name="Barry K.W."/>
            <person name="Haridas S."/>
            <person name="Chen C."/>
            <person name="Bauer D."/>
            <person name="Andreopoulos W."/>
            <person name="Pangilinan J."/>
            <person name="LaButti K."/>
            <person name="Riley R."/>
            <person name="Lipzen A."/>
            <person name="Clum A."/>
            <person name="Drula E."/>
            <person name="Henrissat B."/>
            <person name="Kohler A."/>
            <person name="Grigoriev I.V."/>
            <person name="Martin F.M."/>
            <person name="Hacquard S."/>
        </authorList>
    </citation>
    <scope>NUCLEOTIDE SEQUENCE</scope>
    <source>
        <strain evidence="2">MPI-SDFR-AT-0117</strain>
    </source>
</reference>
<name>A0A9P9AEE3_9PEZI</name>
<dbReference type="OrthoDB" id="10563083at2759"/>
<dbReference type="EMBL" id="JAGSXJ010000002">
    <property type="protein sequence ID" value="KAH6694996.1"/>
    <property type="molecule type" value="Genomic_DNA"/>
</dbReference>
<dbReference type="Proteomes" id="UP000770015">
    <property type="component" value="Unassembled WGS sequence"/>
</dbReference>
<evidence type="ECO:0000256" key="1">
    <source>
        <dbReference type="SAM" id="Phobius"/>
    </source>
</evidence>
<gene>
    <name evidence="2" type="ORF">F5X68DRAFT_186525</name>
</gene>
<keyword evidence="3" id="KW-1185">Reference proteome</keyword>
<keyword evidence="1" id="KW-0812">Transmembrane</keyword>
<protein>
    <submittedName>
        <fullName evidence="2">Uncharacterized protein</fullName>
    </submittedName>
</protein>
<comment type="caution">
    <text evidence="2">The sequence shown here is derived from an EMBL/GenBank/DDBJ whole genome shotgun (WGS) entry which is preliminary data.</text>
</comment>